<name>A0A1X7TWZ5_AMPQE</name>
<reference evidence="2" key="1">
    <citation type="submission" date="2017-05" db="UniProtKB">
        <authorList>
            <consortium name="EnsemblMetazoa"/>
        </authorList>
    </citation>
    <scope>IDENTIFICATION</scope>
</reference>
<organism evidence="2">
    <name type="scientific">Amphimedon queenslandica</name>
    <name type="common">Sponge</name>
    <dbReference type="NCBI Taxonomy" id="400682"/>
    <lineage>
        <taxon>Eukaryota</taxon>
        <taxon>Metazoa</taxon>
        <taxon>Porifera</taxon>
        <taxon>Demospongiae</taxon>
        <taxon>Heteroscleromorpha</taxon>
        <taxon>Haplosclerida</taxon>
        <taxon>Niphatidae</taxon>
        <taxon>Amphimedon</taxon>
    </lineage>
</organism>
<dbReference type="AlphaFoldDB" id="A0A1X7TWZ5"/>
<dbReference type="InterPro" id="IPR043128">
    <property type="entry name" value="Rev_trsase/Diguanyl_cyclase"/>
</dbReference>
<evidence type="ECO:0000259" key="1">
    <source>
        <dbReference type="PROSITE" id="PS50878"/>
    </source>
</evidence>
<dbReference type="EnsemblMetazoa" id="Aqu2.1.19980_001">
    <property type="protein sequence ID" value="Aqu2.1.19980_001"/>
    <property type="gene ID" value="Aqu2.1.19980"/>
</dbReference>
<dbReference type="PANTHER" id="PTHR33050">
    <property type="entry name" value="REVERSE TRANSCRIPTASE DOMAIN-CONTAINING PROTEIN"/>
    <property type="match status" value="1"/>
</dbReference>
<dbReference type="InterPro" id="IPR000477">
    <property type="entry name" value="RT_dom"/>
</dbReference>
<evidence type="ECO:0000313" key="2">
    <source>
        <dbReference type="EnsemblMetazoa" id="Aqu2.1.19980_001"/>
    </source>
</evidence>
<dbReference type="Pfam" id="PF00078">
    <property type="entry name" value="RVT_1"/>
    <property type="match status" value="1"/>
</dbReference>
<proteinExistence type="predicted"/>
<dbReference type="Gene3D" id="3.30.70.270">
    <property type="match status" value="1"/>
</dbReference>
<dbReference type="InParanoid" id="A0A1X7TWZ5"/>
<dbReference type="InterPro" id="IPR052055">
    <property type="entry name" value="Hepadnavirus_pol/RT"/>
</dbReference>
<dbReference type="PROSITE" id="PS50878">
    <property type="entry name" value="RT_POL"/>
    <property type="match status" value="1"/>
</dbReference>
<dbReference type="SUPFAM" id="SSF56672">
    <property type="entry name" value="DNA/RNA polymerases"/>
    <property type="match status" value="1"/>
</dbReference>
<accession>A0A1X7TWZ5</accession>
<dbReference type="Gene3D" id="3.10.10.10">
    <property type="entry name" value="HIV Type 1 Reverse Transcriptase, subunit A, domain 1"/>
    <property type="match status" value="1"/>
</dbReference>
<dbReference type="OrthoDB" id="7477527at2759"/>
<feature type="domain" description="Reverse transcriptase" evidence="1">
    <location>
        <begin position="1"/>
        <end position="164"/>
    </location>
</feature>
<dbReference type="PANTHER" id="PTHR33050:SF7">
    <property type="entry name" value="RIBONUCLEASE H"/>
    <property type="match status" value="1"/>
</dbReference>
<sequence>MISKGAVTELQTPPEDGFFSSLFLVPKKGGGQRPVINLKKGDWLVKIDLKDAYFSILISKKHRKYLCFEFRDRFYQFNCLPFGLASAPWVFTKTLKPIAALGRELGIRLIVYIDDILLVAETKEKARDQASGLIYLLQCLGFTVNVEKTVLDLPQCLEFLGFMIDTTKMELSLPAQKIKKILVESQQLLEAELVTACTLSRLIGKMNATNQVIPPAPLFYRSLQMDLTEALRDASQDYEAELTLSPDSREELIWWDTQMIKWNGKTVLATEPDLIIEGPHPRDGERPAKEPAQGDLGLLWRRLGTSVA</sequence>
<dbReference type="eggNOG" id="KOG0017">
    <property type="taxonomic scope" value="Eukaryota"/>
</dbReference>
<dbReference type="InterPro" id="IPR043502">
    <property type="entry name" value="DNA/RNA_pol_sf"/>
</dbReference>
<dbReference type="CDD" id="cd03714">
    <property type="entry name" value="RT_DIRS1"/>
    <property type="match status" value="1"/>
</dbReference>
<protein>
    <recommendedName>
        <fullName evidence="1">Reverse transcriptase domain-containing protein</fullName>
    </recommendedName>
</protein>